<keyword evidence="4" id="KW-1185">Reference proteome</keyword>
<keyword evidence="2" id="KW-0732">Signal</keyword>
<dbReference type="OrthoDB" id="8557871at2"/>
<dbReference type="KEGG" id="acip:CBP36_21765"/>
<dbReference type="GeneID" id="61391591"/>
<feature type="compositionally biased region" description="Basic and acidic residues" evidence="1">
    <location>
        <begin position="31"/>
        <end position="44"/>
    </location>
</feature>
<gene>
    <name evidence="3" type="ORF">CBP36_21765</name>
</gene>
<feature type="chain" id="PRO_5011317740" evidence="2">
    <location>
        <begin position="22"/>
        <end position="258"/>
    </location>
</feature>
<proteinExistence type="predicted"/>
<dbReference type="InterPro" id="IPR019106">
    <property type="entry name" value="T4SS_TrbC"/>
</dbReference>
<dbReference type="RefSeq" id="WP_009242094.1">
    <property type="nucleotide sequence ID" value="NZ_CP021365.1"/>
</dbReference>
<accession>A0A240UJC4</accession>
<evidence type="ECO:0000313" key="4">
    <source>
        <dbReference type="Proteomes" id="UP000194440"/>
    </source>
</evidence>
<geneLocation type="plasmid" evidence="3 4">
    <name>pACP4.4</name>
</geneLocation>
<dbReference type="AlphaFoldDB" id="A0A240UJC4"/>
<evidence type="ECO:0000256" key="2">
    <source>
        <dbReference type="SAM" id="SignalP"/>
    </source>
</evidence>
<keyword evidence="3" id="KW-0614">Plasmid</keyword>
<dbReference type="Pfam" id="PF09673">
    <property type="entry name" value="TrbC_Ftype"/>
    <property type="match status" value="1"/>
</dbReference>
<evidence type="ECO:0000256" key="1">
    <source>
        <dbReference type="SAM" id="MobiDB-lite"/>
    </source>
</evidence>
<feature type="compositionally biased region" description="Polar residues" evidence="1">
    <location>
        <begin position="20"/>
        <end position="30"/>
    </location>
</feature>
<name>A0A240UJC4_9BURK</name>
<feature type="region of interest" description="Disordered" evidence="1">
    <location>
        <begin position="20"/>
        <end position="62"/>
    </location>
</feature>
<dbReference type="InterPro" id="IPR014113">
    <property type="entry name" value="T4SS_TrbC_subgr"/>
</dbReference>
<feature type="signal peptide" evidence="2">
    <location>
        <begin position="1"/>
        <end position="21"/>
    </location>
</feature>
<organism evidence="3 4">
    <name type="scientific">Acidovorax carolinensis</name>
    <dbReference type="NCBI Taxonomy" id="553814"/>
    <lineage>
        <taxon>Bacteria</taxon>
        <taxon>Pseudomonadati</taxon>
        <taxon>Pseudomonadota</taxon>
        <taxon>Betaproteobacteria</taxon>
        <taxon>Burkholderiales</taxon>
        <taxon>Comamonadaceae</taxon>
        <taxon>Acidovorax</taxon>
    </lineage>
</organism>
<sequence>MNKKTVIGLMLLAAFARESVAQSTPTASQLDQERQRIELERKQMFDPNNPASKAKKGAMPNSADIDREMRRVDRERKQMFDPNNPATKNAANVFPNVPTPERAGIDIEALAKQYEQKAQARKMDDLMIFASFTMPAESLKRIVSQANRVGASVVLRGFKNNSLKDTALAIKELGEQGGNVLVNPNAFTKYKVKAVPTMVLAKAATIDQVDNEGCALPDNFVAVAGDVSLDYALDEIVRRAPQFEAVASRYLRQIRGNQ</sequence>
<protein>
    <submittedName>
        <fullName evidence="3">Type-F conjugative transfer system pilin assembly protein TrbC</fullName>
    </submittedName>
</protein>
<reference evidence="3" key="1">
    <citation type="submission" date="2017-05" db="EMBL/GenBank/DDBJ databases">
        <title>Polyphasic characterization of four soil-derived phenanthrene-degrading Acidovorax strains and proposal of Acidovorax phenanthrenivorans sp. nov.</title>
        <authorList>
            <person name="Singleton D."/>
            <person name="Lee J."/>
            <person name="Dickey A.N."/>
            <person name="Stroud A."/>
            <person name="Scholl E.H."/>
            <person name="Wright F.A."/>
            <person name="Aitken M.D."/>
        </authorList>
    </citation>
    <scope>NUCLEOTIDE SEQUENCE</scope>
    <source>
        <strain evidence="3">P4</strain>
        <plasmid evidence="3">pACP4.4</plasmid>
    </source>
</reference>
<dbReference type="Proteomes" id="UP000194440">
    <property type="component" value="Plasmid pACP4.4"/>
</dbReference>
<dbReference type="EMBL" id="CP021370">
    <property type="protein sequence ID" value="ART61591.1"/>
    <property type="molecule type" value="Genomic_DNA"/>
</dbReference>
<evidence type="ECO:0000313" key="3">
    <source>
        <dbReference type="EMBL" id="ART61591.1"/>
    </source>
</evidence>
<dbReference type="NCBIfam" id="TIGR02742">
    <property type="entry name" value="TrbC_Ftype"/>
    <property type="match status" value="1"/>
</dbReference>